<dbReference type="Pfam" id="PF10137">
    <property type="entry name" value="CAP12-PCTIR_TIR"/>
    <property type="match status" value="1"/>
</dbReference>
<name>A0A5E7VLP4_PSEFL</name>
<feature type="domain" description="CD-NTase-associated protein 12/Pycsar effector protein TIR" evidence="1">
    <location>
        <begin position="148"/>
        <end position="266"/>
    </location>
</feature>
<dbReference type="Proteomes" id="UP000381378">
    <property type="component" value="Unassembled WGS sequence"/>
</dbReference>
<proteinExistence type="predicted"/>
<evidence type="ECO:0000259" key="1">
    <source>
        <dbReference type="Pfam" id="PF10137"/>
    </source>
</evidence>
<reference evidence="2 3" key="1">
    <citation type="submission" date="2019-09" db="EMBL/GenBank/DDBJ databases">
        <authorList>
            <person name="Chandra G."/>
            <person name="Truman W A."/>
        </authorList>
    </citation>
    <scope>NUCLEOTIDE SEQUENCE [LARGE SCALE GENOMIC DNA]</scope>
    <source>
        <strain evidence="2">PS928</strain>
    </source>
</reference>
<sequence>MAGRKAPPNDTVAPKLELNPAQIQLGIQRLDERLNELGEFNVDKLVKGRGPELTALESAITETLIRCFGENTSAYRRYAAAGKLRYSAMVISSGVQVDYRTPTLRNVGDAIALLNQAKKALGEDLVDHEQSLASASPVTRAEVVPSNQVFVVHGHDEGALQGLARFLEKLGLEAIVLREQVDQGRTIIEKFEACASGVGFAVVLLTPDDVGGAVSAQEPNARARQNVIFELGYFAGKLGRGKVCLLRKGSVEIPSDLYGVIYTEMDTAEGWQTKLVKELKAAKLQFDANRLWD</sequence>
<evidence type="ECO:0000313" key="3">
    <source>
        <dbReference type="Proteomes" id="UP000381378"/>
    </source>
</evidence>
<organism evidence="2 3">
    <name type="scientific">Pseudomonas fluorescens</name>
    <dbReference type="NCBI Taxonomy" id="294"/>
    <lineage>
        <taxon>Bacteria</taxon>
        <taxon>Pseudomonadati</taxon>
        <taxon>Pseudomonadota</taxon>
        <taxon>Gammaproteobacteria</taxon>
        <taxon>Pseudomonadales</taxon>
        <taxon>Pseudomonadaceae</taxon>
        <taxon>Pseudomonas</taxon>
    </lineage>
</organism>
<dbReference type="InterPro" id="IPR019302">
    <property type="entry name" value="CAP12/PCTIR_TIR_dom"/>
</dbReference>
<evidence type="ECO:0000313" key="2">
    <source>
        <dbReference type="EMBL" id="VVQ23639.1"/>
    </source>
</evidence>
<dbReference type="OrthoDB" id="5497289at2"/>
<dbReference type="AlphaFoldDB" id="A0A5E7VLP4"/>
<dbReference type="RefSeq" id="WP_150787818.1">
    <property type="nucleotide sequence ID" value="NZ_CABVJF010000029.1"/>
</dbReference>
<gene>
    <name evidence="2" type="ORF">PS928_05577</name>
</gene>
<dbReference type="GO" id="GO:0050135">
    <property type="term" value="F:NADP+ nucleosidase activity"/>
    <property type="evidence" value="ECO:0007669"/>
    <property type="project" value="InterPro"/>
</dbReference>
<protein>
    <recommendedName>
        <fullName evidence="1">CD-NTase-associated protein 12/Pycsar effector protein TIR domain-containing protein</fullName>
    </recommendedName>
</protein>
<dbReference type="EMBL" id="CABVJF010000029">
    <property type="protein sequence ID" value="VVQ23639.1"/>
    <property type="molecule type" value="Genomic_DNA"/>
</dbReference>
<accession>A0A5E7VLP4</accession>